<evidence type="ECO:0000256" key="4">
    <source>
        <dbReference type="ARBA" id="ARBA00022833"/>
    </source>
</evidence>
<dbReference type="SUPFAM" id="SSF102215">
    <property type="entry name" value="Creatininase"/>
    <property type="match status" value="1"/>
</dbReference>
<dbReference type="STRING" id="39060.SAMN05660706_12514"/>
<evidence type="ECO:0000313" key="7">
    <source>
        <dbReference type="Proteomes" id="UP000199584"/>
    </source>
</evidence>
<keyword evidence="4" id="KW-0862">Zinc</keyword>
<dbReference type="InterPro" id="IPR003785">
    <property type="entry name" value="Creatininase/forma_Hydrolase"/>
</dbReference>
<dbReference type="PANTHER" id="PTHR35005">
    <property type="entry name" value="3-DEHYDRO-SCYLLO-INOSOSE HYDROLASE"/>
    <property type="match status" value="1"/>
</dbReference>
<dbReference type="GO" id="GO:0009231">
    <property type="term" value="P:riboflavin biosynthetic process"/>
    <property type="evidence" value="ECO:0007669"/>
    <property type="project" value="TreeGrafter"/>
</dbReference>
<dbReference type="InterPro" id="IPR024087">
    <property type="entry name" value="Creatininase-like_sf"/>
</dbReference>
<keyword evidence="3 6" id="KW-0378">Hydrolase</keyword>
<reference evidence="7" key="1">
    <citation type="submission" date="2016-10" db="EMBL/GenBank/DDBJ databases">
        <authorList>
            <person name="Varghese N."/>
            <person name="Submissions S."/>
        </authorList>
    </citation>
    <scope>NUCLEOTIDE SEQUENCE [LARGE SCALE GENOMIC DNA]</scope>
    <source>
        <strain evidence="7">DSM 3669</strain>
    </source>
</reference>
<gene>
    <name evidence="6" type="ORF">SAMN05660706_12514</name>
</gene>
<organism evidence="6 7">
    <name type="scientific">Desulfoscipio geothermicus DSM 3669</name>
    <dbReference type="NCBI Taxonomy" id="1121426"/>
    <lineage>
        <taxon>Bacteria</taxon>
        <taxon>Bacillati</taxon>
        <taxon>Bacillota</taxon>
        <taxon>Clostridia</taxon>
        <taxon>Eubacteriales</taxon>
        <taxon>Desulfallaceae</taxon>
        <taxon>Desulfoscipio</taxon>
    </lineage>
</organism>
<accession>A0A1I6E3U8</accession>
<comment type="cofactor">
    <cofactor evidence="1">
        <name>Zn(2+)</name>
        <dbReference type="ChEBI" id="CHEBI:29105"/>
    </cofactor>
</comment>
<keyword evidence="2" id="KW-0479">Metal-binding</keyword>
<sequence>MFTSLINSHRELNNIEFAILPIGSIEQHGWHLPLYTDSLIATALAENLAQRFEKAYLLPLIPYSSSFEHAGFPGSVSLKVSTVAAVISDILESLAMSGVQKCVIVNGHQGNHFLRNITQEVNRYGPRLLLVPSKSAWDTAYREAGISTTISRDMHAGEGETSLIMHLAPEAVKQSGIKDVDCPSRPLFEVVGMKHYSETGAIGFPTRATTEKGAALLNVLIRECEKVINEFVFETNS</sequence>
<dbReference type="RefSeq" id="WP_092485549.1">
    <property type="nucleotide sequence ID" value="NZ_FOYM01000025.1"/>
</dbReference>
<dbReference type="GO" id="GO:0016811">
    <property type="term" value="F:hydrolase activity, acting on carbon-nitrogen (but not peptide) bonds, in linear amides"/>
    <property type="evidence" value="ECO:0007669"/>
    <property type="project" value="TreeGrafter"/>
</dbReference>
<dbReference type="Proteomes" id="UP000199584">
    <property type="component" value="Unassembled WGS sequence"/>
</dbReference>
<evidence type="ECO:0000256" key="2">
    <source>
        <dbReference type="ARBA" id="ARBA00022723"/>
    </source>
</evidence>
<evidence type="ECO:0000256" key="1">
    <source>
        <dbReference type="ARBA" id="ARBA00001947"/>
    </source>
</evidence>
<dbReference type="GO" id="GO:0046872">
    <property type="term" value="F:metal ion binding"/>
    <property type="evidence" value="ECO:0007669"/>
    <property type="project" value="UniProtKB-KW"/>
</dbReference>
<protein>
    <submittedName>
        <fullName evidence="6">Creatinine amidohydrolase</fullName>
    </submittedName>
</protein>
<evidence type="ECO:0000256" key="5">
    <source>
        <dbReference type="ARBA" id="ARBA00024029"/>
    </source>
</evidence>
<evidence type="ECO:0000256" key="3">
    <source>
        <dbReference type="ARBA" id="ARBA00022801"/>
    </source>
</evidence>
<dbReference type="OrthoDB" id="9801445at2"/>
<dbReference type="AlphaFoldDB" id="A0A1I6E3U8"/>
<dbReference type="EMBL" id="FOYM01000025">
    <property type="protein sequence ID" value="SFR12366.1"/>
    <property type="molecule type" value="Genomic_DNA"/>
</dbReference>
<comment type="similarity">
    <text evidence="5">Belongs to the creatininase superfamily.</text>
</comment>
<dbReference type="Gene3D" id="3.40.50.10310">
    <property type="entry name" value="Creatininase"/>
    <property type="match status" value="1"/>
</dbReference>
<evidence type="ECO:0000313" key="6">
    <source>
        <dbReference type="EMBL" id="SFR12366.1"/>
    </source>
</evidence>
<keyword evidence="7" id="KW-1185">Reference proteome</keyword>
<dbReference type="PANTHER" id="PTHR35005:SF1">
    <property type="entry name" value="2-AMINO-5-FORMYLAMINO-6-RIBOSYLAMINOPYRIMIDIN-4(3H)-ONE 5'-MONOPHOSPHATE DEFORMYLASE"/>
    <property type="match status" value="1"/>
</dbReference>
<proteinExistence type="inferred from homology"/>
<dbReference type="Pfam" id="PF02633">
    <property type="entry name" value="Creatininase"/>
    <property type="match status" value="1"/>
</dbReference>
<name>A0A1I6E3U8_9FIRM</name>